<organism evidence="16 17">
    <name type="scientific">Gracilibacillus halophilus YIM-C55.5</name>
    <dbReference type="NCBI Taxonomy" id="1308866"/>
    <lineage>
        <taxon>Bacteria</taxon>
        <taxon>Bacillati</taxon>
        <taxon>Bacillota</taxon>
        <taxon>Bacilli</taxon>
        <taxon>Bacillales</taxon>
        <taxon>Bacillaceae</taxon>
        <taxon>Gracilibacillus</taxon>
    </lineage>
</organism>
<evidence type="ECO:0000256" key="14">
    <source>
        <dbReference type="RuleBase" id="RU004013"/>
    </source>
</evidence>
<keyword evidence="17" id="KW-1185">Reference proteome</keyword>
<feature type="binding site" evidence="11 12">
    <location>
        <position position="112"/>
    </location>
    <ligand>
        <name>ATP</name>
        <dbReference type="ChEBI" id="CHEBI:30616"/>
    </ligand>
</feature>
<evidence type="ECO:0000256" key="12">
    <source>
        <dbReference type="PROSITE-ProRule" id="PRU00706"/>
    </source>
</evidence>
<dbReference type="SMART" id="SM00562">
    <property type="entry name" value="NDK"/>
    <property type="match status" value="1"/>
</dbReference>
<proteinExistence type="inferred from homology"/>
<comment type="function">
    <text evidence="9">(Microbial infection) Catalyzes the phosphorylation of dZDP to dZTP, when the bacterium is infected by a phage that produces the substrate for the synthesis of dZTP (2- amino-2'-deoxyadenosine 5'-triphosphate), which is then used by the phage as a DNA polymerase substrate.</text>
</comment>
<keyword evidence="11" id="KW-0963">Cytoplasm</keyword>
<dbReference type="Gene3D" id="3.30.70.141">
    <property type="entry name" value="Nucleoside diphosphate kinase-like domain"/>
    <property type="match status" value="1"/>
</dbReference>
<dbReference type="HAMAP" id="MF_00451">
    <property type="entry name" value="NDP_kinase"/>
    <property type="match status" value="1"/>
</dbReference>
<feature type="modified residue" description="Phosphothreonine" evidence="11">
    <location>
        <position position="91"/>
    </location>
</feature>
<dbReference type="GO" id="GO:0006183">
    <property type="term" value="P:GTP biosynthetic process"/>
    <property type="evidence" value="ECO:0007669"/>
    <property type="project" value="UniProtKB-UniRule"/>
</dbReference>
<evidence type="ECO:0000256" key="13">
    <source>
        <dbReference type="RuleBase" id="RU004011"/>
    </source>
</evidence>
<dbReference type="GO" id="GO:0046872">
    <property type="term" value="F:metal ion binding"/>
    <property type="evidence" value="ECO:0007669"/>
    <property type="project" value="UniProtKB-KW"/>
</dbReference>
<feature type="binding site" evidence="11 12">
    <location>
        <position position="102"/>
    </location>
    <ligand>
        <name>ATP</name>
        <dbReference type="ChEBI" id="CHEBI:30616"/>
    </ligand>
</feature>
<evidence type="ECO:0000259" key="15">
    <source>
        <dbReference type="SMART" id="SM00562"/>
    </source>
</evidence>
<dbReference type="CDD" id="cd04413">
    <property type="entry name" value="NDPk_I"/>
    <property type="match status" value="1"/>
</dbReference>
<dbReference type="GO" id="GO:0005524">
    <property type="term" value="F:ATP binding"/>
    <property type="evidence" value="ECO:0007669"/>
    <property type="project" value="UniProtKB-UniRule"/>
</dbReference>
<dbReference type="PROSITE" id="PS51374">
    <property type="entry name" value="NDPK_LIKE"/>
    <property type="match status" value="1"/>
</dbReference>
<dbReference type="eggNOG" id="COG0105">
    <property type="taxonomic scope" value="Bacteria"/>
</dbReference>
<evidence type="ECO:0000256" key="11">
    <source>
        <dbReference type="HAMAP-Rule" id="MF_00451"/>
    </source>
</evidence>
<dbReference type="STRING" id="1308866.J416_04978"/>
<dbReference type="NCBIfam" id="NF001908">
    <property type="entry name" value="PRK00668.1"/>
    <property type="match status" value="1"/>
</dbReference>
<reference evidence="16 17" key="1">
    <citation type="submission" date="2013-03" db="EMBL/GenBank/DDBJ databases">
        <title>Draft genome sequence of Gracibacillus halophilus YIM-C55.5, a moderately halophilic and thermophilic organism from the Xiaochaidamu salt lake.</title>
        <authorList>
            <person name="Sugumar T."/>
            <person name="Polireddy D.R."/>
            <person name="Antony A."/>
            <person name="Madhava Y.R."/>
            <person name="Sivakumar N."/>
        </authorList>
    </citation>
    <scope>NUCLEOTIDE SEQUENCE [LARGE SCALE GENOMIC DNA]</scope>
    <source>
        <strain evidence="16 17">YIM-C55.5</strain>
    </source>
</reference>
<sequence>MEQTFVMVKPDGVQRNLIGEIVSRFEQKGYQLIGAKFMQISEPLAKTHYAEHQGKPFFDNLVSFITSGPVFAMVWQGKDVIQVSRAIIGKTNPTEATPGTIRGDYGIVTHKNIIHGSDSEESAKREIELFFQQDELVSYAKDVNTWLQ</sequence>
<keyword evidence="8 11" id="KW-0546">Nucleotide metabolism</keyword>
<dbReference type="GO" id="GO:0006228">
    <property type="term" value="P:UTP biosynthetic process"/>
    <property type="evidence" value="ECO:0007669"/>
    <property type="project" value="UniProtKB-UniRule"/>
</dbReference>
<evidence type="ECO:0000256" key="2">
    <source>
        <dbReference type="ARBA" id="ARBA00008142"/>
    </source>
</evidence>
<dbReference type="FunFam" id="3.30.70.141:FF:000002">
    <property type="entry name" value="Nucleoside diphosphate kinase"/>
    <property type="match status" value="1"/>
</dbReference>
<dbReference type="OrthoDB" id="9801161at2"/>
<dbReference type="SUPFAM" id="SSF54919">
    <property type="entry name" value="Nucleoside diphosphate kinase, NDK"/>
    <property type="match status" value="1"/>
</dbReference>
<keyword evidence="16" id="KW-0540">Nuclease</keyword>
<dbReference type="Proteomes" id="UP000012283">
    <property type="component" value="Unassembled WGS sequence"/>
</dbReference>
<dbReference type="EC" id="2.7.4.6" evidence="11 14"/>
<keyword evidence="6 11" id="KW-0418">Kinase</keyword>
<comment type="catalytic activity">
    <reaction evidence="11">
        <text>a ribonucleoside 5'-diphosphate + ATP = a ribonucleoside 5'-triphosphate + ADP</text>
        <dbReference type="Rhea" id="RHEA:18113"/>
        <dbReference type="ChEBI" id="CHEBI:30616"/>
        <dbReference type="ChEBI" id="CHEBI:57930"/>
        <dbReference type="ChEBI" id="CHEBI:61557"/>
        <dbReference type="ChEBI" id="CHEBI:456216"/>
        <dbReference type="EC" id="2.7.4.6"/>
    </reaction>
</comment>
<evidence type="ECO:0000256" key="9">
    <source>
        <dbReference type="ARBA" id="ARBA00024802"/>
    </source>
</evidence>
<dbReference type="PROSITE" id="PS00469">
    <property type="entry name" value="NDPK"/>
    <property type="match status" value="1"/>
</dbReference>
<keyword evidence="11" id="KW-0460">Magnesium</keyword>
<keyword evidence="7 11" id="KW-0067">ATP-binding</keyword>
<evidence type="ECO:0000256" key="3">
    <source>
        <dbReference type="ARBA" id="ARBA00022553"/>
    </source>
</evidence>
<name>N4WSH1_9BACI</name>
<dbReference type="InterPro" id="IPR034907">
    <property type="entry name" value="NDK-like_dom"/>
</dbReference>
<keyword evidence="16" id="KW-0255">Endonuclease</keyword>
<evidence type="ECO:0000256" key="10">
    <source>
        <dbReference type="ARBA" id="ARBA00047945"/>
    </source>
</evidence>
<evidence type="ECO:0000313" key="16">
    <source>
        <dbReference type="EMBL" id="ENH97340.1"/>
    </source>
</evidence>
<dbReference type="EMBL" id="APML01000019">
    <property type="protein sequence ID" value="ENH97340.1"/>
    <property type="molecule type" value="Genomic_DNA"/>
</dbReference>
<dbReference type="AlphaFoldDB" id="N4WSH1"/>
<dbReference type="RefSeq" id="WP_003466158.1">
    <property type="nucleotide sequence ID" value="NZ_APML01000019.1"/>
</dbReference>
<keyword evidence="5 11" id="KW-0547">Nucleotide-binding</keyword>
<comment type="catalytic activity">
    <reaction evidence="11 14">
        <text>a 2'-deoxyribonucleoside 5'-diphosphate + ATP = a 2'-deoxyribonucleoside 5'-triphosphate + ADP</text>
        <dbReference type="Rhea" id="RHEA:44640"/>
        <dbReference type="ChEBI" id="CHEBI:30616"/>
        <dbReference type="ChEBI" id="CHEBI:61560"/>
        <dbReference type="ChEBI" id="CHEBI:73316"/>
        <dbReference type="ChEBI" id="CHEBI:456216"/>
        <dbReference type="EC" id="2.7.4.6"/>
    </reaction>
</comment>
<dbReference type="PATRIC" id="fig|1308866.3.peg.1006"/>
<feature type="active site" description="Pros-phosphohistidine intermediate" evidence="11 12">
    <location>
        <position position="115"/>
    </location>
</feature>
<feature type="binding site" evidence="11 12">
    <location>
        <position position="91"/>
    </location>
    <ligand>
        <name>ATP</name>
        <dbReference type="ChEBI" id="CHEBI:30616"/>
    </ligand>
</feature>
<evidence type="ECO:0000256" key="6">
    <source>
        <dbReference type="ARBA" id="ARBA00022777"/>
    </source>
</evidence>
<evidence type="ECO:0000256" key="5">
    <source>
        <dbReference type="ARBA" id="ARBA00022741"/>
    </source>
</evidence>
<feature type="binding site" evidence="11 12">
    <location>
        <position position="57"/>
    </location>
    <ligand>
        <name>ATP</name>
        <dbReference type="ChEBI" id="CHEBI:30616"/>
    </ligand>
</feature>
<feature type="binding site" evidence="11 12">
    <location>
        <position position="9"/>
    </location>
    <ligand>
        <name>ATP</name>
        <dbReference type="ChEBI" id="CHEBI:30616"/>
    </ligand>
</feature>
<comment type="function">
    <text evidence="11">Major role in the synthesis of nucleoside triphosphates other than ATP. The ATP gamma phosphate is transferred to the NDP beta phosphate via a ping-pong mechanism, using a phosphorylated active-site intermediate.</text>
</comment>
<dbReference type="GO" id="GO:0006241">
    <property type="term" value="P:CTP biosynthetic process"/>
    <property type="evidence" value="ECO:0007669"/>
    <property type="project" value="UniProtKB-UniRule"/>
</dbReference>
<dbReference type="GO" id="GO:0004550">
    <property type="term" value="F:nucleoside diphosphate kinase activity"/>
    <property type="evidence" value="ECO:0007669"/>
    <property type="project" value="UniProtKB-UniRule"/>
</dbReference>
<dbReference type="PANTHER" id="PTHR11349">
    <property type="entry name" value="NUCLEOSIDE DIPHOSPHATE KINASE"/>
    <property type="match status" value="1"/>
</dbReference>
<evidence type="ECO:0000256" key="1">
    <source>
        <dbReference type="ARBA" id="ARBA00001946"/>
    </source>
</evidence>
<feature type="modified residue" description="Phosphoserine" evidence="11">
    <location>
        <position position="122"/>
    </location>
</feature>
<keyword evidence="3 11" id="KW-0597">Phosphoprotein</keyword>
<protein>
    <recommendedName>
        <fullName evidence="11 14">Nucleoside diphosphate kinase</fullName>
        <shortName evidence="11">NDK</shortName>
        <shortName evidence="11">NDP kinase</shortName>
        <ecNumber evidence="11 14">2.7.4.6</ecNumber>
    </recommendedName>
    <alternativeName>
        <fullName evidence="11">Nucleoside-2-P kinase</fullName>
    </alternativeName>
</protein>
<comment type="caution">
    <text evidence="16">The sequence shown here is derived from an EMBL/GenBank/DDBJ whole genome shotgun (WGS) entry which is preliminary data.</text>
</comment>
<dbReference type="GO" id="GO:0005737">
    <property type="term" value="C:cytoplasm"/>
    <property type="evidence" value="ECO:0007669"/>
    <property type="project" value="UniProtKB-SubCell"/>
</dbReference>
<comment type="subunit">
    <text evidence="11">Homotetramer.</text>
</comment>
<dbReference type="InterPro" id="IPR001564">
    <property type="entry name" value="Nucleoside_diP_kinase"/>
</dbReference>
<evidence type="ECO:0000256" key="8">
    <source>
        <dbReference type="ARBA" id="ARBA00023080"/>
    </source>
</evidence>
<keyword evidence="4 11" id="KW-0808">Transferase</keyword>
<dbReference type="InterPro" id="IPR036850">
    <property type="entry name" value="NDK-like_dom_sf"/>
</dbReference>
<accession>N4WSH1</accession>
<feature type="domain" description="Nucleoside diphosphate kinase-like" evidence="15">
    <location>
        <begin position="1"/>
        <end position="138"/>
    </location>
</feature>
<comment type="subcellular location">
    <subcellularLocation>
        <location evidence="11">Cytoplasm</location>
    </subcellularLocation>
</comment>
<evidence type="ECO:0000256" key="7">
    <source>
        <dbReference type="ARBA" id="ARBA00022840"/>
    </source>
</evidence>
<dbReference type="InterPro" id="IPR023005">
    <property type="entry name" value="Nucleoside_diP_kinase_AS"/>
</dbReference>
<evidence type="ECO:0000256" key="4">
    <source>
        <dbReference type="ARBA" id="ARBA00022679"/>
    </source>
</evidence>
<dbReference type="GO" id="GO:0004519">
    <property type="term" value="F:endonuclease activity"/>
    <property type="evidence" value="ECO:0007669"/>
    <property type="project" value="UniProtKB-KW"/>
</dbReference>
<dbReference type="PRINTS" id="PR01243">
    <property type="entry name" value="NUCDPKINASE"/>
</dbReference>
<keyword evidence="16" id="KW-0378">Hydrolase</keyword>
<comment type="similarity">
    <text evidence="2 11 12 13">Belongs to the NDK family.</text>
</comment>
<comment type="catalytic activity">
    <reaction evidence="10">
        <text>dZDP + ATP = dZTP + ADP</text>
        <dbReference type="Rhea" id="RHEA:67644"/>
        <dbReference type="ChEBI" id="CHEBI:30616"/>
        <dbReference type="ChEBI" id="CHEBI:172929"/>
        <dbReference type="ChEBI" id="CHEBI:172931"/>
        <dbReference type="ChEBI" id="CHEBI:456216"/>
    </reaction>
</comment>
<comment type="cofactor">
    <cofactor evidence="1 11">
        <name>Mg(2+)</name>
        <dbReference type="ChEBI" id="CHEBI:18420"/>
    </cofactor>
</comment>
<dbReference type="Pfam" id="PF00334">
    <property type="entry name" value="NDK"/>
    <property type="match status" value="1"/>
</dbReference>
<evidence type="ECO:0000313" key="17">
    <source>
        <dbReference type="Proteomes" id="UP000012283"/>
    </source>
</evidence>
<keyword evidence="11" id="KW-0479">Metal-binding</keyword>
<feature type="binding site" evidence="11 12">
    <location>
        <position position="85"/>
    </location>
    <ligand>
        <name>ATP</name>
        <dbReference type="ChEBI" id="CHEBI:30616"/>
    </ligand>
</feature>
<gene>
    <name evidence="11 16" type="primary">ndk</name>
    <name evidence="16" type="ORF">J416_04978</name>
</gene>